<evidence type="ECO:0000313" key="2">
    <source>
        <dbReference type="EMBL" id="KAK1762494.1"/>
    </source>
</evidence>
<dbReference type="GO" id="GO:0008081">
    <property type="term" value="F:phosphoric diester hydrolase activity"/>
    <property type="evidence" value="ECO:0007669"/>
    <property type="project" value="InterPro"/>
</dbReference>
<dbReference type="SUPFAM" id="SSF51695">
    <property type="entry name" value="PLC-like phosphodiesterases"/>
    <property type="match status" value="1"/>
</dbReference>
<dbReference type="RefSeq" id="XP_060278707.1">
    <property type="nucleotide sequence ID" value="XM_060432100.1"/>
</dbReference>
<gene>
    <name evidence="2" type="ORF">QBC33DRAFT_601322</name>
</gene>
<accession>A0AAJ0FHS6</accession>
<proteinExistence type="predicted"/>
<dbReference type="Gene3D" id="3.20.20.190">
    <property type="entry name" value="Phosphatidylinositol (PI) phosphodiesterase"/>
    <property type="match status" value="1"/>
</dbReference>
<organism evidence="2 3">
    <name type="scientific">Phialemonium atrogriseum</name>
    <dbReference type="NCBI Taxonomy" id="1093897"/>
    <lineage>
        <taxon>Eukaryota</taxon>
        <taxon>Fungi</taxon>
        <taxon>Dikarya</taxon>
        <taxon>Ascomycota</taxon>
        <taxon>Pezizomycotina</taxon>
        <taxon>Sordariomycetes</taxon>
        <taxon>Sordariomycetidae</taxon>
        <taxon>Cephalothecales</taxon>
        <taxon>Cephalothecaceae</taxon>
        <taxon>Phialemonium</taxon>
    </lineage>
</organism>
<sequence length="320" mass="36090">MPSKVPLSSWMAHVANPNVLVSHLSIPGTHDSCSKSVVPFVGTQSLTVSEQAEQGIRFFDLRVNLTAKKNPVLVHGDYPLGLGLVDVLQSLYDFLDNHPKEGLVIQFKRDGSLPAKWTPFDFSNVIFSVIASNPSRWRLETDIPKLSDLQGRIQLVRRFELFPPQPLNSAGLDVQDWKDNWDIPFPIAATPGSPVPNVRVQDKYDFAYARGGPWKTIPIKFDLVKSLMQEAASNQKPDVWYFNYSSAVTFTLAEPWEFAQGFYDDDRSKYCKGVNTYMQEFLTAQVQPLARYGVLMMDYPTDSRSTNLVRAIIESNDLIP</sequence>
<dbReference type="PANTHER" id="PTHR13593">
    <property type="match status" value="1"/>
</dbReference>
<dbReference type="GO" id="GO:0006629">
    <property type="term" value="P:lipid metabolic process"/>
    <property type="evidence" value="ECO:0007669"/>
    <property type="project" value="InterPro"/>
</dbReference>
<evidence type="ECO:0000259" key="1">
    <source>
        <dbReference type="SMART" id="SM00148"/>
    </source>
</evidence>
<dbReference type="Pfam" id="PF00388">
    <property type="entry name" value="PI-PLC-X"/>
    <property type="match status" value="1"/>
</dbReference>
<reference evidence="2" key="1">
    <citation type="submission" date="2023-06" db="EMBL/GenBank/DDBJ databases">
        <title>Genome-scale phylogeny and comparative genomics of the fungal order Sordariales.</title>
        <authorList>
            <consortium name="Lawrence Berkeley National Laboratory"/>
            <person name="Hensen N."/>
            <person name="Bonometti L."/>
            <person name="Westerberg I."/>
            <person name="Brannstrom I.O."/>
            <person name="Guillou S."/>
            <person name="Cros-Aarteil S."/>
            <person name="Calhoun S."/>
            <person name="Haridas S."/>
            <person name="Kuo A."/>
            <person name="Mondo S."/>
            <person name="Pangilinan J."/>
            <person name="Riley R."/>
            <person name="Labutti K."/>
            <person name="Andreopoulos B."/>
            <person name="Lipzen A."/>
            <person name="Chen C."/>
            <person name="Yanf M."/>
            <person name="Daum C."/>
            <person name="Ng V."/>
            <person name="Clum A."/>
            <person name="Steindorff A."/>
            <person name="Ohm R."/>
            <person name="Martin F."/>
            <person name="Silar P."/>
            <person name="Natvig D."/>
            <person name="Lalanne C."/>
            <person name="Gautier V."/>
            <person name="Ament-Velasquez S.L."/>
            <person name="Kruys A."/>
            <person name="Hutchinson M.I."/>
            <person name="Powell A.J."/>
            <person name="Barry K."/>
            <person name="Miller A.N."/>
            <person name="Grigoriev I.V."/>
            <person name="Debuchy R."/>
            <person name="Gladieux P."/>
            <person name="Thoren M.H."/>
            <person name="Johannesson H."/>
        </authorList>
    </citation>
    <scope>NUCLEOTIDE SEQUENCE</scope>
    <source>
        <strain evidence="2">8032-3</strain>
    </source>
</reference>
<feature type="domain" description="Phosphatidylinositol-specific phospholipase C X" evidence="1">
    <location>
        <begin position="22"/>
        <end position="158"/>
    </location>
</feature>
<dbReference type="PANTHER" id="PTHR13593:SF113">
    <property type="entry name" value="SI:DKEY-266F7.9"/>
    <property type="match status" value="1"/>
</dbReference>
<dbReference type="SMART" id="SM00148">
    <property type="entry name" value="PLCXc"/>
    <property type="match status" value="1"/>
</dbReference>
<dbReference type="InterPro" id="IPR017946">
    <property type="entry name" value="PLC-like_Pdiesterase_TIM-brl"/>
</dbReference>
<evidence type="ECO:0000313" key="3">
    <source>
        <dbReference type="Proteomes" id="UP001244011"/>
    </source>
</evidence>
<comment type="caution">
    <text evidence="2">The sequence shown here is derived from an EMBL/GenBank/DDBJ whole genome shotgun (WGS) entry which is preliminary data.</text>
</comment>
<keyword evidence="3" id="KW-1185">Reference proteome</keyword>
<dbReference type="AlphaFoldDB" id="A0AAJ0FHS6"/>
<dbReference type="PROSITE" id="PS50007">
    <property type="entry name" value="PIPLC_X_DOMAIN"/>
    <property type="match status" value="1"/>
</dbReference>
<name>A0AAJ0FHS6_9PEZI</name>
<protein>
    <submittedName>
        <fullName evidence="2">PLC-like phosphodiesterase</fullName>
    </submittedName>
</protein>
<dbReference type="EMBL" id="MU839036">
    <property type="protein sequence ID" value="KAK1762494.1"/>
    <property type="molecule type" value="Genomic_DNA"/>
</dbReference>
<dbReference type="InterPro" id="IPR000909">
    <property type="entry name" value="PLipase_C_PInositol-sp_X_dom"/>
</dbReference>
<dbReference type="InterPro" id="IPR051057">
    <property type="entry name" value="PI-PLC_domain"/>
</dbReference>
<dbReference type="Proteomes" id="UP001244011">
    <property type="component" value="Unassembled WGS sequence"/>
</dbReference>
<dbReference type="GeneID" id="85315287"/>